<dbReference type="GO" id="GO:0005886">
    <property type="term" value="C:plasma membrane"/>
    <property type="evidence" value="ECO:0007669"/>
    <property type="project" value="UniProtKB-SubCell"/>
</dbReference>
<dbReference type="PANTHER" id="PTHR32234">
    <property type="entry name" value="THIOL:DISULFIDE INTERCHANGE PROTEIN DSBD"/>
    <property type="match status" value="1"/>
</dbReference>
<keyword evidence="22" id="KW-1185">Reference proteome</keyword>
<dbReference type="GO" id="GO:0009055">
    <property type="term" value="F:electron transfer activity"/>
    <property type="evidence" value="ECO:0007669"/>
    <property type="project" value="UniProtKB-UniRule"/>
</dbReference>
<evidence type="ECO:0000313" key="21">
    <source>
        <dbReference type="EMBL" id="SDW57770.1"/>
    </source>
</evidence>
<feature type="transmembrane region" description="Helical" evidence="18">
    <location>
        <begin position="657"/>
        <end position="678"/>
    </location>
</feature>
<dbReference type="EMBL" id="FNNZ01000005">
    <property type="protein sequence ID" value="SDW57770.1"/>
    <property type="molecule type" value="Genomic_DNA"/>
</dbReference>
<dbReference type="Gene3D" id="2.60.40.1250">
    <property type="entry name" value="Thiol:disulfide interchange protein DsbD, N-terminal domain"/>
    <property type="match status" value="2"/>
</dbReference>
<dbReference type="Pfam" id="PF11412">
    <property type="entry name" value="DsbD_N"/>
    <property type="match status" value="2"/>
</dbReference>
<feature type="transmembrane region" description="Helical" evidence="18">
    <location>
        <begin position="46"/>
        <end position="64"/>
    </location>
</feature>
<protein>
    <recommendedName>
        <fullName evidence="18">Thiol:disulfide interchange protein DsbD</fullName>
        <ecNumber evidence="18">1.8.1.8</ecNumber>
    </recommendedName>
    <alternativeName>
        <fullName evidence="18">Protein-disulfide reductase</fullName>
        <shortName evidence="18">Disulfide reductase</shortName>
    </alternativeName>
</protein>
<comment type="function">
    <text evidence="18">Required to facilitate the formation of correct disulfide bonds in some periplasmic proteins and for the assembly of the periplasmic c-type cytochromes. Acts by transferring electrons from cytoplasmic thioredoxin to the periplasm. This transfer involves a cascade of disulfide bond formation and reduction steps.</text>
</comment>
<evidence type="ECO:0000256" key="18">
    <source>
        <dbReference type="HAMAP-Rule" id="MF_00399"/>
    </source>
</evidence>
<evidence type="ECO:0000256" key="6">
    <source>
        <dbReference type="ARBA" id="ARBA00022692"/>
    </source>
</evidence>
<evidence type="ECO:0000256" key="5">
    <source>
        <dbReference type="ARBA" id="ARBA00022519"/>
    </source>
</evidence>
<comment type="subcellular location">
    <subcellularLocation>
        <location evidence="1 18">Cell inner membrane</location>
        <topology evidence="1 18">Multi-pass membrane protein</topology>
    </subcellularLocation>
</comment>
<comment type="catalytic activity">
    <reaction evidence="17 18">
        <text>[protein]-dithiol + NADP(+) = [protein]-disulfide + NADPH + H(+)</text>
        <dbReference type="Rhea" id="RHEA:18753"/>
        <dbReference type="Rhea" id="RHEA-COMP:10593"/>
        <dbReference type="Rhea" id="RHEA-COMP:10594"/>
        <dbReference type="ChEBI" id="CHEBI:15378"/>
        <dbReference type="ChEBI" id="CHEBI:29950"/>
        <dbReference type="ChEBI" id="CHEBI:50058"/>
        <dbReference type="ChEBI" id="CHEBI:57783"/>
        <dbReference type="ChEBI" id="CHEBI:58349"/>
        <dbReference type="EC" id="1.8.1.8"/>
    </reaction>
</comment>
<evidence type="ECO:0000256" key="13">
    <source>
        <dbReference type="ARBA" id="ARBA00023136"/>
    </source>
</evidence>
<feature type="domain" description="Thioredoxin" evidence="20">
    <location>
        <begin position="672"/>
        <end position="822"/>
    </location>
</feature>
<keyword evidence="7" id="KW-0732">Signal</keyword>
<dbReference type="SUPFAM" id="SSF74863">
    <property type="entry name" value="Thiol:disulfide interchange protein DsbD, N-terminal domain (DsbD-alpha)"/>
    <property type="match status" value="2"/>
</dbReference>
<evidence type="ECO:0000256" key="16">
    <source>
        <dbReference type="ARBA" id="ARBA00047388"/>
    </source>
</evidence>
<reference evidence="22" key="1">
    <citation type="submission" date="2016-10" db="EMBL/GenBank/DDBJ databases">
        <authorList>
            <person name="Varghese N."/>
            <person name="Submissions S."/>
        </authorList>
    </citation>
    <scope>NUCLEOTIDE SEQUENCE [LARGE SCALE GENOMIC DNA]</scope>
    <source>
        <strain evidence="22">DSM 217</strain>
    </source>
</reference>
<evidence type="ECO:0000256" key="7">
    <source>
        <dbReference type="ARBA" id="ARBA00022729"/>
    </source>
</evidence>
<keyword evidence="6 18" id="KW-0812">Transmembrane</keyword>
<feature type="transmembrane region" description="Helical" evidence="18">
    <location>
        <begin position="562"/>
        <end position="584"/>
    </location>
</feature>
<feature type="transmembrane region" description="Helical" evidence="18">
    <location>
        <begin position="483"/>
        <end position="505"/>
    </location>
</feature>
<dbReference type="RefSeq" id="WP_217633671.1">
    <property type="nucleotide sequence ID" value="NZ_FNNZ01000005.1"/>
</dbReference>
<name>A0A1H2UNW6_THIRO</name>
<evidence type="ECO:0000256" key="17">
    <source>
        <dbReference type="ARBA" id="ARBA00047804"/>
    </source>
</evidence>
<comment type="similarity">
    <text evidence="2 18">Belongs to the thioredoxin family. DsbD subfamily.</text>
</comment>
<evidence type="ECO:0000256" key="12">
    <source>
        <dbReference type="ARBA" id="ARBA00023027"/>
    </source>
</evidence>
<keyword evidence="11 18" id="KW-0560">Oxidoreductase</keyword>
<evidence type="ECO:0000259" key="20">
    <source>
        <dbReference type="PROSITE" id="PS51352"/>
    </source>
</evidence>
<dbReference type="GO" id="GO:0047134">
    <property type="term" value="F:protein-disulfide reductase [NAD(P)H] activity"/>
    <property type="evidence" value="ECO:0007669"/>
    <property type="project" value="UniProtKB-UniRule"/>
</dbReference>
<dbReference type="Pfam" id="PF02683">
    <property type="entry name" value="DsbD_TM"/>
    <property type="match status" value="1"/>
</dbReference>
<evidence type="ECO:0000313" key="22">
    <source>
        <dbReference type="Proteomes" id="UP000198816"/>
    </source>
</evidence>
<evidence type="ECO:0000256" key="3">
    <source>
        <dbReference type="ARBA" id="ARBA00022448"/>
    </source>
</evidence>
<gene>
    <name evidence="18" type="primary">dsbD</name>
    <name evidence="21" type="ORF">SAMN05421783_105200</name>
</gene>
<keyword evidence="8 18" id="KW-0201">Cytochrome c-type biogenesis</keyword>
<feature type="transmembrane region" description="Helical" evidence="18">
    <location>
        <begin position="402"/>
        <end position="435"/>
    </location>
</feature>
<keyword evidence="9 18" id="KW-0249">Electron transport</keyword>
<evidence type="ECO:0000256" key="11">
    <source>
        <dbReference type="ARBA" id="ARBA00023002"/>
    </source>
</evidence>
<dbReference type="GO" id="GO:0045454">
    <property type="term" value="P:cell redox homeostasis"/>
    <property type="evidence" value="ECO:0007669"/>
    <property type="project" value="TreeGrafter"/>
</dbReference>
<evidence type="ECO:0000256" key="15">
    <source>
        <dbReference type="ARBA" id="ARBA00023284"/>
    </source>
</evidence>
<feature type="compositionally biased region" description="Low complexity" evidence="19">
    <location>
        <begin position="194"/>
        <end position="208"/>
    </location>
</feature>
<feature type="transmembrane region" description="Helical" evidence="18">
    <location>
        <begin position="623"/>
        <end position="645"/>
    </location>
</feature>
<dbReference type="CDD" id="cd02953">
    <property type="entry name" value="DsbDgamma"/>
    <property type="match status" value="1"/>
</dbReference>
<dbReference type="InterPro" id="IPR036929">
    <property type="entry name" value="DsbDN_sf"/>
</dbReference>
<dbReference type="Gene3D" id="3.40.30.10">
    <property type="entry name" value="Glutaredoxin"/>
    <property type="match status" value="1"/>
</dbReference>
<organism evidence="21 22">
    <name type="scientific">Thiocapsa roseopersicina</name>
    <dbReference type="NCBI Taxonomy" id="1058"/>
    <lineage>
        <taxon>Bacteria</taxon>
        <taxon>Pseudomonadati</taxon>
        <taxon>Pseudomonadota</taxon>
        <taxon>Gammaproteobacteria</taxon>
        <taxon>Chromatiales</taxon>
        <taxon>Chromatiaceae</taxon>
        <taxon>Thiocapsa</taxon>
    </lineage>
</organism>
<feature type="transmembrane region" description="Helical" evidence="18">
    <location>
        <begin position="526"/>
        <end position="556"/>
    </location>
</feature>
<feature type="transmembrane region" description="Helical" evidence="18">
    <location>
        <begin position="596"/>
        <end position="617"/>
    </location>
</feature>
<sequence>MHRPQRLSPGIGAAVERRQTAIDDTATEQQGPGHRPSRGTSAARRLLAVALTWLIVAGVLPLASAEDEFLMPDQAFRISGEADGPDAVRVRWEIADGYYMYQSKFGFQADTVGISTGSPRMPAAETKEDEFFGKVQVYRDSVEIRVPVTRGTGSGNFLTLEATSQGCADAGLCYPPHRQRLLLELPEMAAATPVAAEAAPAAETPSPTQREQSPKALAGLGQSLGLGADDDILPAEEAFLFSAEVAGPDQIQLTWDVAEGTYLYSHMLELALEDGSEVAIGPYERPAGDIKKDSILPDGSVGDVEVYHDRVDLTLPLLRGSSAPTEVTLIAKYQGCAEIGICYPPQTQRVTLSLPEALVTAALPTAAAAATATDAPTASAPSDADDTVSEQDRIASVLANSGVWVVIAAFFGFGLLLAFTPCVFPMIPILSGIIAGQGPNITTRKAFTLSLVYVLAMALTYTVVGVLAGLFGANLQAAFQNPWVLTSFALIFVLLALSMFGFYDLQLPSSFQSKLAEISNKQEGGTLIGVAIMGLLSALIVGPCVAPPLFGALIYISQTGDAVLGGIALFALSMGMGVPLIAIGTSAGKLLPRAGGWMDAVKAVFGVALLGVAIFMMERILPPAVAMLLWGLLLICSAVYMGALTQLPQGASGWSKLWKGLGVFLLIYGALMLLGAAAGGKDTVQPLRGLAVGGGGGGAAAEAVFTPVKTLEDLDREVAKAGALGKPVMFDFYADWCVTCKELERYTFSDPAVIAEMERFVLLKADVTANDADDQALMKHFGIIGPPAILYFDTSGEERKNYRLVGFKPADAFVEHLRRAAP</sequence>
<dbReference type="EC" id="1.8.1.8" evidence="18"/>
<evidence type="ECO:0000256" key="10">
    <source>
        <dbReference type="ARBA" id="ARBA00022989"/>
    </source>
</evidence>
<feature type="disulfide bond" description="Redox-active" evidence="18">
    <location>
        <begin position="422"/>
        <end position="544"/>
    </location>
</feature>
<dbReference type="InterPro" id="IPR022910">
    <property type="entry name" value="Thiol_diS_interchange_DbsD"/>
</dbReference>
<feature type="transmembrane region" description="Helical" evidence="18">
    <location>
        <begin position="447"/>
        <end position="471"/>
    </location>
</feature>
<keyword evidence="14 18" id="KW-1015">Disulfide bond</keyword>
<keyword evidence="3 18" id="KW-0813">Transport</keyword>
<comment type="catalytic activity">
    <reaction evidence="16 18">
        <text>[protein]-dithiol + NAD(+) = [protein]-disulfide + NADH + H(+)</text>
        <dbReference type="Rhea" id="RHEA:18749"/>
        <dbReference type="Rhea" id="RHEA-COMP:10593"/>
        <dbReference type="Rhea" id="RHEA-COMP:10594"/>
        <dbReference type="ChEBI" id="CHEBI:15378"/>
        <dbReference type="ChEBI" id="CHEBI:29950"/>
        <dbReference type="ChEBI" id="CHEBI:50058"/>
        <dbReference type="ChEBI" id="CHEBI:57540"/>
        <dbReference type="ChEBI" id="CHEBI:57945"/>
        <dbReference type="EC" id="1.8.1.8"/>
    </reaction>
</comment>
<dbReference type="NCBIfam" id="NF001419">
    <property type="entry name" value="PRK00293.1"/>
    <property type="match status" value="1"/>
</dbReference>
<evidence type="ECO:0000256" key="4">
    <source>
        <dbReference type="ARBA" id="ARBA00022475"/>
    </source>
</evidence>
<dbReference type="PANTHER" id="PTHR32234:SF0">
    <property type="entry name" value="THIOL:DISULFIDE INTERCHANGE PROTEIN DSBD"/>
    <property type="match status" value="1"/>
</dbReference>
<dbReference type="InterPro" id="IPR003834">
    <property type="entry name" value="Cyt_c_assmbl_TM_dom"/>
</dbReference>
<dbReference type="Proteomes" id="UP000198816">
    <property type="component" value="Unassembled WGS sequence"/>
</dbReference>
<dbReference type="HAMAP" id="MF_00399">
    <property type="entry name" value="DbsD"/>
    <property type="match status" value="1"/>
</dbReference>
<evidence type="ECO:0000256" key="1">
    <source>
        <dbReference type="ARBA" id="ARBA00004429"/>
    </source>
</evidence>
<dbReference type="GO" id="GO:0017004">
    <property type="term" value="P:cytochrome complex assembly"/>
    <property type="evidence" value="ECO:0007669"/>
    <property type="project" value="UniProtKB-UniRule"/>
</dbReference>
<feature type="disulfide bond" description="Redox-active" evidence="18">
    <location>
        <begin position="737"/>
        <end position="740"/>
    </location>
</feature>
<dbReference type="InterPro" id="IPR013766">
    <property type="entry name" value="Thioredoxin_domain"/>
</dbReference>
<keyword evidence="12 18" id="KW-0520">NAD</keyword>
<evidence type="ECO:0000256" key="19">
    <source>
        <dbReference type="SAM" id="MobiDB-lite"/>
    </source>
</evidence>
<dbReference type="InterPro" id="IPR036249">
    <property type="entry name" value="Thioredoxin-like_sf"/>
</dbReference>
<dbReference type="InterPro" id="IPR028250">
    <property type="entry name" value="DsbDN"/>
</dbReference>
<feature type="region of interest" description="Disordered" evidence="19">
    <location>
        <begin position="194"/>
        <end position="214"/>
    </location>
</feature>
<feature type="disulfide bond" description="Redox-active" evidence="18">
    <location>
        <begin position="167"/>
        <end position="173"/>
    </location>
</feature>
<evidence type="ECO:0000256" key="8">
    <source>
        <dbReference type="ARBA" id="ARBA00022748"/>
    </source>
</evidence>
<dbReference type="AlphaFoldDB" id="A0A1H2UNW6"/>
<dbReference type="InterPro" id="IPR035671">
    <property type="entry name" value="DsbD_gamma"/>
</dbReference>
<keyword evidence="5 18" id="KW-0997">Cell inner membrane</keyword>
<dbReference type="Pfam" id="PF13899">
    <property type="entry name" value="Thioredoxin_7"/>
    <property type="match status" value="1"/>
</dbReference>
<evidence type="ECO:0000256" key="14">
    <source>
        <dbReference type="ARBA" id="ARBA00023157"/>
    </source>
</evidence>
<evidence type="ECO:0000256" key="9">
    <source>
        <dbReference type="ARBA" id="ARBA00022982"/>
    </source>
</evidence>
<accession>A0A1H2UNW6</accession>
<evidence type="ECO:0000256" key="2">
    <source>
        <dbReference type="ARBA" id="ARBA00007241"/>
    </source>
</evidence>
<proteinExistence type="inferred from homology"/>
<dbReference type="STRING" id="1058.SAMN05421783_105200"/>
<keyword evidence="4 18" id="KW-1003">Cell membrane</keyword>
<dbReference type="SUPFAM" id="SSF52833">
    <property type="entry name" value="Thioredoxin-like"/>
    <property type="match status" value="1"/>
</dbReference>
<keyword evidence="15 18" id="KW-0676">Redox-active center</keyword>
<keyword evidence="13 18" id="KW-0472">Membrane</keyword>
<dbReference type="PROSITE" id="PS51352">
    <property type="entry name" value="THIOREDOXIN_2"/>
    <property type="match status" value="1"/>
</dbReference>
<keyword evidence="10 18" id="KW-1133">Transmembrane helix</keyword>